<keyword evidence="2" id="KW-1185">Reference proteome</keyword>
<sequence length="67" mass="7994">MLLLDPETGEYSDEKTPSCGKDTLEQFFERVISDHIFFLFYLSVRSSFLFFKCVRFLKKILRSYLVV</sequence>
<gene>
    <name evidence="1" type="ORF">PVAP13_9KG277413</name>
</gene>
<protein>
    <submittedName>
        <fullName evidence="1">Uncharacterized protein</fullName>
    </submittedName>
</protein>
<evidence type="ECO:0000313" key="1">
    <source>
        <dbReference type="EMBL" id="KAG2549996.1"/>
    </source>
</evidence>
<reference evidence="1" key="1">
    <citation type="submission" date="2020-05" db="EMBL/GenBank/DDBJ databases">
        <title>WGS assembly of Panicum virgatum.</title>
        <authorList>
            <person name="Lovell J.T."/>
            <person name="Jenkins J."/>
            <person name="Shu S."/>
            <person name="Juenger T.E."/>
            <person name="Schmutz J."/>
        </authorList>
    </citation>
    <scope>NUCLEOTIDE SEQUENCE</scope>
    <source>
        <strain evidence="1">AP13</strain>
    </source>
</reference>
<dbReference type="EMBL" id="CM029053">
    <property type="protein sequence ID" value="KAG2549996.1"/>
    <property type="molecule type" value="Genomic_DNA"/>
</dbReference>
<accession>A0A8T0NRX6</accession>
<evidence type="ECO:0000313" key="2">
    <source>
        <dbReference type="Proteomes" id="UP000823388"/>
    </source>
</evidence>
<name>A0A8T0NRX6_PANVG</name>
<dbReference type="AlphaFoldDB" id="A0A8T0NRX6"/>
<dbReference type="Proteomes" id="UP000823388">
    <property type="component" value="Chromosome 9K"/>
</dbReference>
<organism evidence="1 2">
    <name type="scientific">Panicum virgatum</name>
    <name type="common">Blackwell switchgrass</name>
    <dbReference type="NCBI Taxonomy" id="38727"/>
    <lineage>
        <taxon>Eukaryota</taxon>
        <taxon>Viridiplantae</taxon>
        <taxon>Streptophyta</taxon>
        <taxon>Embryophyta</taxon>
        <taxon>Tracheophyta</taxon>
        <taxon>Spermatophyta</taxon>
        <taxon>Magnoliopsida</taxon>
        <taxon>Liliopsida</taxon>
        <taxon>Poales</taxon>
        <taxon>Poaceae</taxon>
        <taxon>PACMAD clade</taxon>
        <taxon>Panicoideae</taxon>
        <taxon>Panicodae</taxon>
        <taxon>Paniceae</taxon>
        <taxon>Panicinae</taxon>
        <taxon>Panicum</taxon>
        <taxon>Panicum sect. Hiantes</taxon>
    </lineage>
</organism>
<proteinExistence type="predicted"/>
<comment type="caution">
    <text evidence="1">The sequence shown here is derived from an EMBL/GenBank/DDBJ whole genome shotgun (WGS) entry which is preliminary data.</text>
</comment>